<evidence type="ECO:0000256" key="8">
    <source>
        <dbReference type="ARBA" id="ARBA00038436"/>
    </source>
</evidence>
<comment type="caution">
    <text evidence="11">The sequence shown here is derived from an EMBL/GenBank/DDBJ whole genome shotgun (WGS) entry which is preliminary data.</text>
</comment>
<dbReference type="Proteomes" id="UP000676996">
    <property type="component" value="Unassembled WGS sequence"/>
</dbReference>
<dbReference type="InterPro" id="IPR055348">
    <property type="entry name" value="DctQ"/>
</dbReference>
<evidence type="ECO:0000256" key="6">
    <source>
        <dbReference type="ARBA" id="ARBA00022989"/>
    </source>
</evidence>
<dbReference type="Pfam" id="PF04290">
    <property type="entry name" value="DctQ"/>
    <property type="match status" value="1"/>
</dbReference>
<keyword evidence="12" id="KW-1185">Reference proteome</keyword>
<evidence type="ECO:0000256" key="2">
    <source>
        <dbReference type="ARBA" id="ARBA00022448"/>
    </source>
</evidence>
<organism evidence="11 12">
    <name type="scientific">Stakelama marina</name>
    <dbReference type="NCBI Taxonomy" id="2826939"/>
    <lineage>
        <taxon>Bacteria</taxon>
        <taxon>Pseudomonadati</taxon>
        <taxon>Pseudomonadota</taxon>
        <taxon>Alphaproteobacteria</taxon>
        <taxon>Sphingomonadales</taxon>
        <taxon>Sphingomonadaceae</taxon>
        <taxon>Stakelama</taxon>
    </lineage>
</organism>
<keyword evidence="6 9" id="KW-1133">Transmembrane helix</keyword>
<protein>
    <recommendedName>
        <fullName evidence="9">TRAP transporter small permease protein</fullName>
    </recommendedName>
</protein>
<feature type="transmembrane region" description="Helical" evidence="9">
    <location>
        <begin position="38"/>
        <end position="57"/>
    </location>
</feature>
<keyword evidence="3" id="KW-1003">Cell membrane</keyword>
<name>A0A8T4I9T3_9SPHN</name>
<feature type="transmembrane region" description="Helical" evidence="9">
    <location>
        <begin position="115"/>
        <end position="133"/>
    </location>
</feature>
<proteinExistence type="inferred from homology"/>
<feature type="transmembrane region" description="Helical" evidence="9">
    <location>
        <begin position="7"/>
        <end position="26"/>
    </location>
</feature>
<dbReference type="GO" id="GO:0015740">
    <property type="term" value="P:C4-dicarboxylate transport"/>
    <property type="evidence" value="ECO:0007669"/>
    <property type="project" value="TreeGrafter"/>
</dbReference>
<keyword evidence="7 9" id="KW-0472">Membrane</keyword>
<evidence type="ECO:0000256" key="9">
    <source>
        <dbReference type="RuleBase" id="RU369079"/>
    </source>
</evidence>
<evidence type="ECO:0000256" key="3">
    <source>
        <dbReference type="ARBA" id="ARBA00022475"/>
    </source>
</evidence>
<dbReference type="EMBL" id="JAGRQC010000001">
    <property type="protein sequence ID" value="MBR0550892.1"/>
    <property type="molecule type" value="Genomic_DNA"/>
</dbReference>
<feature type="domain" description="Tripartite ATP-independent periplasmic transporters DctQ component" evidence="10">
    <location>
        <begin position="12"/>
        <end position="139"/>
    </location>
</feature>
<evidence type="ECO:0000313" key="12">
    <source>
        <dbReference type="Proteomes" id="UP000676996"/>
    </source>
</evidence>
<comment type="similarity">
    <text evidence="8 9">Belongs to the TRAP transporter small permease family.</text>
</comment>
<dbReference type="GO" id="GO:0022857">
    <property type="term" value="F:transmembrane transporter activity"/>
    <property type="evidence" value="ECO:0007669"/>
    <property type="project" value="UniProtKB-UniRule"/>
</dbReference>
<feature type="transmembrane region" description="Helical" evidence="9">
    <location>
        <begin position="78"/>
        <end position="95"/>
    </location>
</feature>
<evidence type="ECO:0000256" key="4">
    <source>
        <dbReference type="ARBA" id="ARBA00022519"/>
    </source>
</evidence>
<evidence type="ECO:0000256" key="5">
    <source>
        <dbReference type="ARBA" id="ARBA00022692"/>
    </source>
</evidence>
<keyword evidence="5 9" id="KW-0812">Transmembrane</keyword>
<evidence type="ECO:0000256" key="7">
    <source>
        <dbReference type="ARBA" id="ARBA00023136"/>
    </source>
</evidence>
<evidence type="ECO:0000313" key="11">
    <source>
        <dbReference type="EMBL" id="MBR0550892.1"/>
    </source>
</evidence>
<reference evidence="11" key="1">
    <citation type="submission" date="2021-04" db="EMBL/GenBank/DDBJ databases">
        <title>Ouciella asimina sp. nov., isolated from the surface seawater in the hydrothermal field of Okinawa Trough.</title>
        <authorList>
            <person name="Shuang W."/>
        </authorList>
    </citation>
    <scope>NUCLEOTIDE SEQUENCE</scope>
    <source>
        <strain evidence="11">LXI357</strain>
    </source>
</reference>
<dbReference type="PANTHER" id="PTHR35011">
    <property type="entry name" value="2,3-DIKETO-L-GULONATE TRAP TRANSPORTER SMALL PERMEASE PROTEIN YIAM"/>
    <property type="match status" value="1"/>
</dbReference>
<comment type="subcellular location">
    <subcellularLocation>
        <location evidence="1 9">Cell inner membrane</location>
        <topology evidence="1 9">Multi-pass membrane protein</topology>
    </subcellularLocation>
</comment>
<evidence type="ECO:0000256" key="1">
    <source>
        <dbReference type="ARBA" id="ARBA00004429"/>
    </source>
</evidence>
<sequence>MLAAGAVGLIAMTAIIGYQVFGRYILHASPSWAEEASLLLMIWYVFFAAAAGVHEQFHIRITALENAVSPAIRRPMRWFVHGCVALAGLSLAIWGSELVRLTWDHEIPTLGLSRGFAYLPLPLSGVLMILFSIEHLLRGDPAGDLDDEASAD</sequence>
<dbReference type="PANTHER" id="PTHR35011:SF11">
    <property type="entry name" value="TRAP TRANSPORTER SMALL PERMEASE PROTEIN"/>
    <property type="match status" value="1"/>
</dbReference>
<keyword evidence="4 9" id="KW-0997">Cell inner membrane</keyword>
<dbReference type="InterPro" id="IPR007387">
    <property type="entry name" value="TRAP_DctQ"/>
</dbReference>
<keyword evidence="2 9" id="KW-0813">Transport</keyword>
<dbReference type="AlphaFoldDB" id="A0A8T4I9T3"/>
<evidence type="ECO:0000259" key="10">
    <source>
        <dbReference type="Pfam" id="PF04290"/>
    </source>
</evidence>
<dbReference type="GO" id="GO:0005886">
    <property type="term" value="C:plasma membrane"/>
    <property type="evidence" value="ECO:0007669"/>
    <property type="project" value="UniProtKB-SubCell"/>
</dbReference>
<gene>
    <name evidence="11" type="ORF">J7S20_00060</name>
</gene>
<comment type="function">
    <text evidence="9">Part of the tripartite ATP-independent periplasmic (TRAP) transport system.</text>
</comment>
<accession>A0A8T4I9T3</accession>
<comment type="subunit">
    <text evidence="9">The complex comprises the extracytoplasmic solute receptor protein and the two transmembrane proteins.</text>
</comment>